<dbReference type="SUPFAM" id="SSF56563">
    <property type="entry name" value="Major capsid protein gp5"/>
    <property type="match status" value="1"/>
</dbReference>
<evidence type="ECO:0000256" key="2">
    <source>
        <dbReference type="ARBA" id="ARBA00033743"/>
    </source>
</evidence>
<accession>A0A2T2XCG1</accession>
<evidence type="ECO:0000313" key="6">
    <source>
        <dbReference type="Proteomes" id="UP000242972"/>
    </source>
</evidence>
<protein>
    <recommendedName>
        <fullName evidence="4">Type 1 encapsulin shell protein</fullName>
    </recommendedName>
</protein>
<evidence type="ECO:0000256" key="3">
    <source>
        <dbReference type="ARBA" id="ARBA00033787"/>
    </source>
</evidence>
<dbReference type="PANTHER" id="PTHR37165">
    <property type="entry name" value="PEPTIDASE U56 FAMILY"/>
    <property type="match status" value="1"/>
</dbReference>
<organism evidence="5 6">
    <name type="scientific">Sulfobacillus benefaciens</name>
    <dbReference type="NCBI Taxonomy" id="453960"/>
    <lineage>
        <taxon>Bacteria</taxon>
        <taxon>Bacillati</taxon>
        <taxon>Bacillota</taxon>
        <taxon>Clostridia</taxon>
        <taxon>Eubacteriales</taxon>
        <taxon>Clostridiales Family XVII. Incertae Sedis</taxon>
        <taxon>Sulfobacillus</taxon>
    </lineage>
</organism>
<evidence type="ECO:0000256" key="4">
    <source>
        <dbReference type="ARBA" id="ARBA00050023"/>
    </source>
</evidence>
<proteinExistence type="inferred from homology"/>
<dbReference type="Pfam" id="PF04454">
    <property type="entry name" value="Linocin_M18"/>
    <property type="match status" value="1"/>
</dbReference>
<name>A0A2T2XCG1_9FIRM</name>
<comment type="subcellular location">
    <subcellularLocation>
        <location evidence="1">Encapsulin nanocompartment</location>
    </subcellularLocation>
</comment>
<dbReference type="EMBL" id="PXYW01000050">
    <property type="protein sequence ID" value="PSR32179.1"/>
    <property type="molecule type" value="Genomic_DNA"/>
</dbReference>
<reference evidence="5 6" key="1">
    <citation type="journal article" date="2014" name="BMC Genomics">
        <title>Comparison of environmental and isolate Sulfobacillus genomes reveals diverse carbon, sulfur, nitrogen, and hydrogen metabolisms.</title>
        <authorList>
            <person name="Justice N.B."/>
            <person name="Norman A."/>
            <person name="Brown C.T."/>
            <person name="Singh A."/>
            <person name="Thomas B.C."/>
            <person name="Banfield J.F."/>
        </authorList>
    </citation>
    <scope>NUCLEOTIDE SEQUENCE [LARGE SCALE GENOMIC DNA]</scope>
    <source>
        <strain evidence="5">AMDSBA4</strain>
    </source>
</reference>
<dbReference type="GO" id="GO:0140737">
    <property type="term" value="C:encapsulin nanocompartment"/>
    <property type="evidence" value="ECO:0007669"/>
    <property type="project" value="UniProtKB-SubCell"/>
</dbReference>
<evidence type="ECO:0000313" key="5">
    <source>
        <dbReference type="EMBL" id="PSR32179.1"/>
    </source>
</evidence>
<dbReference type="Proteomes" id="UP000242972">
    <property type="component" value="Unassembled WGS sequence"/>
</dbReference>
<dbReference type="InterPro" id="IPR007544">
    <property type="entry name" value="ENCAP"/>
</dbReference>
<dbReference type="PANTHER" id="PTHR37165:SF1">
    <property type="entry name" value="TYPE 1 ENCAPSULIN SHELL PROTEIN"/>
    <property type="match status" value="1"/>
</dbReference>
<dbReference type="Gene3D" id="3.30.2400.30">
    <property type="match status" value="1"/>
</dbReference>
<comment type="similarity">
    <text evidence="2">Belongs to the encapsulin family. Family 1 subfamily.</text>
</comment>
<gene>
    <name evidence="5" type="ORF">C7B46_15500</name>
</gene>
<dbReference type="AlphaFoldDB" id="A0A2T2XCG1"/>
<evidence type="ECO:0000256" key="1">
    <source>
        <dbReference type="ARBA" id="ARBA00033738"/>
    </source>
</evidence>
<comment type="caution">
    <text evidence="5">The sequence shown here is derived from an EMBL/GenBank/DDBJ whole genome shotgun (WGS) entry which is preliminary data.</text>
</comment>
<dbReference type="Gene3D" id="3.30.2320.10">
    <property type="entry name" value="hypothetical protein PF0899 domain"/>
    <property type="match status" value="1"/>
</dbReference>
<dbReference type="InterPro" id="IPR051429">
    <property type="entry name" value="Encapsulin_nc"/>
</dbReference>
<sequence>MDFLLRQDAPINETEWAELDDTVHQVVRRQVVGRRFLQLYGPLGAEVEVIPTDRSPGYDLGQVDMVGSHDDPVALAGRIYQKLPMLHKDFILFWRDLESSTRRGLPMDWSMAQAAASFVARVEDQLILHGDSALHIEGLTTVAGRHVLETSGWAESQSGYRDVVTAINHLASAGFYPPYTVIIGTEGYAAWHRLFGNSGVLEIDQIRKLVEGGVFVTPQMPNDSLLVVATSPENMDLAIGVDTTVAFLESSAMNHAFRVLETLTLRIKRPGAICHFNISTPS</sequence>
<dbReference type="NCBIfam" id="NF041155">
    <property type="entry name" value="encap_f1"/>
    <property type="match status" value="1"/>
</dbReference>
<keyword evidence="3" id="KW-1284">Encapsulin nanocompartment</keyword>